<accession>A0ABW0T7J0</accession>
<evidence type="ECO:0000313" key="1">
    <source>
        <dbReference type="EMBL" id="MFC5584420.1"/>
    </source>
</evidence>
<sequence length="140" mass="15272">MSAEAEKMLEQTARVESVIWIPGAISDPDVIPESFEDFVGNLPGNPDAPLYRQLPQIASFADEGDYPDVLDVAGHLVGTTGFLIRAATPIMNPLGDGGAFHFSWGCYRTEWLYAKSESDILPVVTAWVESERRAERSSAA</sequence>
<dbReference type="EMBL" id="JBHSNB010000001">
    <property type="protein sequence ID" value="MFC5584420.1"/>
    <property type="molecule type" value="Genomic_DNA"/>
</dbReference>
<organism evidence="1 2">
    <name type="scientific">Nitratireductor kimnyeongensis</name>
    <dbReference type="NCBI Taxonomy" id="430679"/>
    <lineage>
        <taxon>Bacteria</taxon>
        <taxon>Pseudomonadati</taxon>
        <taxon>Pseudomonadota</taxon>
        <taxon>Alphaproteobacteria</taxon>
        <taxon>Hyphomicrobiales</taxon>
        <taxon>Phyllobacteriaceae</taxon>
        <taxon>Nitratireductor</taxon>
    </lineage>
</organism>
<evidence type="ECO:0000313" key="2">
    <source>
        <dbReference type="Proteomes" id="UP001596107"/>
    </source>
</evidence>
<proteinExistence type="predicted"/>
<protein>
    <submittedName>
        <fullName evidence="1">Uncharacterized protein</fullName>
    </submittedName>
</protein>
<reference evidence="2" key="1">
    <citation type="journal article" date="2019" name="Int. J. Syst. Evol. Microbiol.">
        <title>The Global Catalogue of Microorganisms (GCM) 10K type strain sequencing project: providing services to taxonomists for standard genome sequencing and annotation.</title>
        <authorList>
            <consortium name="The Broad Institute Genomics Platform"/>
            <consortium name="The Broad Institute Genome Sequencing Center for Infectious Disease"/>
            <person name="Wu L."/>
            <person name="Ma J."/>
        </authorList>
    </citation>
    <scope>NUCLEOTIDE SEQUENCE [LARGE SCALE GENOMIC DNA]</scope>
    <source>
        <strain evidence="2">JCM 3366</strain>
    </source>
</reference>
<dbReference type="Proteomes" id="UP001596107">
    <property type="component" value="Unassembled WGS sequence"/>
</dbReference>
<name>A0ABW0T7J0_9HYPH</name>
<comment type="caution">
    <text evidence="1">The sequence shown here is derived from an EMBL/GenBank/DDBJ whole genome shotgun (WGS) entry which is preliminary data.</text>
</comment>
<dbReference type="RefSeq" id="WP_223019787.1">
    <property type="nucleotide sequence ID" value="NZ_CP078143.1"/>
</dbReference>
<gene>
    <name evidence="1" type="ORF">ACFPOD_04800</name>
</gene>
<keyword evidence="2" id="KW-1185">Reference proteome</keyword>